<reference evidence="1" key="1">
    <citation type="submission" date="2014-05" db="EMBL/GenBank/DDBJ databases">
        <authorList>
            <person name="Chronopoulou M."/>
        </authorList>
    </citation>
    <scope>NUCLEOTIDE SEQUENCE</scope>
    <source>
        <tissue evidence="1">Whole organism</tissue>
    </source>
</reference>
<name>A0A0K2U614_LEPSM</name>
<sequence length="70" mass="8246">MIVEDLEGFMYFLSYKNGLKRSEVTIIDLDGKEPPIKGDDIYLVRHKEMRSLENTRRCMDCISKRKNMSS</sequence>
<dbReference type="AlphaFoldDB" id="A0A0K2U614"/>
<accession>A0A0K2U614</accession>
<proteinExistence type="predicted"/>
<dbReference type="EMBL" id="HACA01016317">
    <property type="protein sequence ID" value="CDW33678.1"/>
    <property type="molecule type" value="Transcribed_RNA"/>
</dbReference>
<protein>
    <submittedName>
        <fullName evidence="1">Uncharacterized protein</fullName>
    </submittedName>
</protein>
<evidence type="ECO:0000313" key="1">
    <source>
        <dbReference type="EMBL" id="CDW33678.1"/>
    </source>
</evidence>
<organism evidence="1">
    <name type="scientific">Lepeophtheirus salmonis</name>
    <name type="common">Salmon louse</name>
    <name type="synonym">Caligus salmonis</name>
    <dbReference type="NCBI Taxonomy" id="72036"/>
    <lineage>
        <taxon>Eukaryota</taxon>
        <taxon>Metazoa</taxon>
        <taxon>Ecdysozoa</taxon>
        <taxon>Arthropoda</taxon>
        <taxon>Crustacea</taxon>
        <taxon>Multicrustacea</taxon>
        <taxon>Hexanauplia</taxon>
        <taxon>Copepoda</taxon>
        <taxon>Siphonostomatoida</taxon>
        <taxon>Caligidae</taxon>
        <taxon>Lepeophtheirus</taxon>
    </lineage>
</organism>